<evidence type="ECO:0000313" key="1">
    <source>
        <dbReference type="EMBL" id="MBC3919405.1"/>
    </source>
</evidence>
<dbReference type="RefSeq" id="WP_186948658.1">
    <property type="nucleotide sequence ID" value="NZ_JACOGF010000009.1"/>
</dbReference>
<dbReference type="Proteomes" id="UP000650424">
    <property type="component" value="Unassembled WGS sequence"/>
</dbReference>
<name>A0ABR6ZU90_9BURK</name>
<organism evidence="1 2">
    <name type="scientific">Undibacterium hunanense</name>
    <dbReference type="NCBI Taxonomy" id="2762292"/>
    <lineage>
        <taxon>Bacteria</taxon>
        <taxon>Pseudomonadati</taxon>
        <taxon>Pseudomonadota</taxon>
        <taxon>Betaproteobacteria</taxon>
        <taxon>Burkholderiales</taxon>
        <taxon>Oxalobacteraceae</taxon>
        <taxon>Undibacterium</taxon>
    </lineage>
</organism>
<sequence length="91" mass="10310">MFNIIEQLGSSITDLSEERINIRQFCQLWRTQTDLLAALPPQFAEVMENLLGRMEASSLFTEESCSFSQADLTAQLRIWLKKATARLNASA</sequence>
<gene>
    <name evidence="1" type="ORF">H8L32_18080</name>
</gene>
<evidence type="ECO:0000313" key="2">
    <source>
        <dbReference type="Proteomes" id="UP000650424"/>
    </source>
</evidence>
<comment type="caution">
    <text evidence="1">The sequence shown here is derived from an EMBL/GenBank/DDBJ whole genome shotgun (WGS) entry which is preliminary data.</text>
</comment>
<reference evidence="1 2" key="1">
    <citation type="submission" date="2020-08" db="EMBL/GenBank/DDBJ databases">
        <title>Novel species isolated from subtropical streams in China.</title>
        <authorList>
            <person name="Lu H."/>
        </authorList>
    </citation>
    <scope>NUCLEOTIDE SEQUENCE [LARGE SCALE GENOMIC DNA]</scope>
    <source>
        <strain evidence="1 2">CY18W</strain>
    </source>
</reference>
<accession>A0ABR6ZU90</accession>
<dbReference type="EMBL" id="JACOGF010000009">
    <property type="protein sequence ID" value="MBC3919405.1"/>
    <property type="molecule type" value="Genomic_DNA"/>
</dbReference>
<proteinExistence type="predicted"/>
<protein>
    <submittedName>
        <fullName evidence="1">Uncharacterized protein</fullName>
    </submittedName>
</protein>
<keyword evidence="2" id="KW-1185">Reference proteome</keyword>